<dbReference type="PROSITE" id="PS50109">
    <property type="entry name" value="HIS_KIN"/>
    <property type="match status" value="2"/>
</dbReference>
<feature type="domain" description="Histidine kinase" evidence="6">
    <location>
        <begin position="865"/>
        <end position="1083"/>
    </location>
</feature>
<feature type="domain" description="Histidine kinase" evidence="6">
    <location>
        <begin position="1314"/>
        <end position="1552"/>
    </location>
</feature>
<dbReference type="PANTHER" id="PTHR43547">
    <property type="entry name" value="TWO-COMPONENT HISTIDINE KINASE"/>
    <property type="match status" value="1"/>
</dbReference>
<evidence type="ECO:0000256" key="4">
    <source>
        <dbReference type="PROSITE-ProRule" id="PRU00169"/>
    </source>
</evidence>
<evidence type="ECO:0000313" key="9">
    <source>
        <dbReference type="Proteomes" id="UP000664417"/>
    </source>
</evidence>
<name>A0A8J7QG93_9BACT</name>
<dbReference type="CDD" id="cd00082">
    <property type="entry name" value="HisKA"/>
    <property type="match status" value="1"/>
</dbReference>
<dbReference type="Gene3D" id="3.30.565.10">
    <property type="entry name" value="Histidine kinase-like ATPase, C-terminal domain"/>
    <property type="match status" value="2"/>
</dbReference>
<dbReference type="Gene3D" id="1.10.287.130">
    <property type="match status" value="1"/>
</dbReference>
<dbReference type="SUPFAM" id="SSF47384">
    <property type="entry name" value="Homodimeric domain of signal transducing histidine kinase"/>
    <property type="match status" value="1"/>
</dbReference>
<dbReference type="PRINTS" id="PR00344">
    <property type="entry name" value="BCTRLSENSOR"/>
</dbReference>
<dbReference type="Gene3D" id="3.40.50.2300">
    <property type="match status" value="1"/>
</dbReference>
<dbReference type="InterPro" id="IPR013783">
    <property type="entry name" value="Ig-like_fold"/>
</dbReference>
<dbReference type="SUPFAM" id="SSF52172">
    <property type="entry name" value="CheY-like"/>
    <property type="match status" value="1"/>
</dbReference>
<dbReference type="PROSITE" id="PS50110">
    <property type="entry name" value="RESPONSE_REGULATORY"/>
    <property type="match status" value="1"/>
</dbReference>
<dbReference type="InterPro" id="IPR036890">
    <property type="entry name" value="HATPase_C_sf"/>
</dbReference>
<protein>
    <recommendedName>
        <fullName evidence="2">histidine kinase</fullName>
        <ecNumber evidence="2">2.7.13.3</ecNumber>
    </recommendedName>
</protein>
<dbReference type="InterPro" id="IPR004358">
    <property type="entry name" value="Sig_transdc_His_kin-like_C"/>
</dbReference>
<dbReference type="SMART" id="SM00388">
    <property type="entry name" value="HisKA"/>
    <property type="match status" value="1"/>
</dbReference>
<keyword evidence="9" id="KW-1185">Reference proteome</keyword>
<dbReference type="SUPFAM" id="SSF55874">
    <property type="entry name" value="ATPase domain of HSP90 chaperone/DNA topoisomerase II/histidine kinase"/>
    <property type="match status" value="2"/>
</dbReference>
<dbReference type="SMART" id="SM00448">
    <property type="entry name" value="REC"/>
    <property type="match status" value="1"/>
</dbReference>
<dbReference type="Pfam" id="PF07495">
    <property type="entry name" value="Y_Y_Y"/>
    <property type="match status" value="1"/>
</dbReference>
<dbReference type="InterPro" id="IPR036097">
    <property type="entry name" value="HisK_dim/P_sf"/>
</dbReference>
<dbReference type="Pfam" id="PF07494">
    <property type="entry name" value="Reg_prop"/>
    <property type="match status" value="5"/>
</dbReference>
<dbReference type="InterPro" id="IPR011047">
    <property type="entry name" value="Quinoprotein_ADH-like_sf"/>
</dbReference>
<dbReference type="PANTHER" id="PTHR43547:SF2">
    <property type="entry name" value="HYBRID SIGNAL TRANSDUCTION HISTIDINE KINASE C"/>
    <property type="match status" value="1"/>
</dbReference>
<proteinExistence type="predicted"/>
<gene>
    <name evidence="8" type="ORF">J3U88_24870</name>
</gene>
<dbReference type="InterPro" id="IPR011110">
    <property type="entry name" value="Reg_prop"/>
</dbReference>
<dbReference type="InterPro" id="IPR003661">
    <property type="entry name" value="HisK_dim/P_dom"/>
</dbReference>
<dbReference type="SMART" id="SM00387">
    <property type="entry name" value="HATPase_c"/>
    <property type="match status" value="2"/>
</dbReference>
<dbReference type="RefSeq" id="WP_207861708.1">
    <property type="nucleotide sequence ID" value="NZ_JAFREP010000027.1"/>
</dbReference>
<dbReference type="SUPFAM" id="SSF50998">
    <property type="entry name" value="Quinoprotein alcohol dehydrogenase-like"/>
    <property type="match status" value="1"/>
</dbReference>
<dbReference type="EMBL" id="JAFREP010000027">
    <property type="protein sequence ID" value="MBO1321735.1"/>
    <property type="molecule type" value="Genomic_DNA"/>
</dbReference>
<accession>A0A8J7QG93</accession>
<dbReference type="EC" id="2.7.13.3" evidence="2"/>
<keyword evidence="3 4" id="KW-0597">Phosphoprotein</keyword>
<evidence type="ECO:0000256" key="3">
    <source>
        <dbReference type="ARBA" id="ARBA00022553"/>
    </source>
</evidence>
<feature type="modified residue" description="4-aspartylphosphate" evidence="4">
    <location>
        <position position="1185"/>
    </location>
</feature>
<dbReference type="InterPro" id="IPR003594">
    <property type="entry name" value="HATPase_dom"/>
</dbReference>
<feature type="domain" description="Response regulatory" evidence="7">
    <location>
        <begin position="1135"/>
        <end position="1252"/>
    </location>
</feature>
<dbReference type="CDD" id="cd16922">
    <property type="entry name" value="HATPase_EvgS-ArcB-TorS-like"/>
    <property type="match status" value="1"/>
</dbReference>
<evidence type="ECO:0000256" key="5">
    <source>
        <dbReference type="SAM" id="MobiDB-lite"/>
    </source>
</evidence>
<evidence type="ECO:0000256" key="1">
    <source>
        <dbReference type="ARBA" id="ARBA00000085"/>
    </source>
</evidence>
<organism evidence="8 9">
    <name type="scientific">Acanthopleuribacter pedis</name>
    <dbReference type="NCBI Taxonomy" id="442870"/>
    <lineage>
        <taxon>Bacteria</taxon>
        <taxon>Pseudomonadati</taxon>
        <taxon>Acidobacteriota</taxon>
        <taxon>Holophagae</taxon>
        <taxon>Acanthopleuribacterales</taxon>
        <taxon>Acanthopleuribacteraceae</taxon>
        <taxon>Acanthopleuribacter</taxon>
    </lineage>
</organism>
<dbReference type="Pfam" id="PF00512">
    <property type="entry name" value="HisKA"/>
    <property type="match status" value="1"/>
</dbReference>
<dbReference type="InterPro" id="IPR001789">
    <property type="entry name" value="Sig_transdc_resp-reg_receiver"/>
</dbReference>
<evidence type="ECO:0000256" key="2">
    <source>
        <dbReference type="ARBA" id="ARBA00012438"/>
    </source>
</evidence>
<dbReference type="GO" id="GO:0000155">
    <property type="term" value="F:phosphorelay sensor kinase activity"/>
    <property type="evidence" value="ECO:0007669"/>
    <property type="project" value="InterPro"/>
</dbReference>
<reference evidence="8" key="1">
    <citation type="submission" date="2021-03" db="EMBL/GenBank/DDBJ databases">
        <authorList>
            <person name="Wang G."/>
        </authorList>
    </citation>
    <scope>NUCLEOTIDE SEQUENCE</scope>
    <source>
        <strain evidence="8">KCTC 12899</strain>
    </source>
</reference>
<evidence type="ECO:0000313" key="8">
    <source>
        <dbReference type="EMBL" id="MBO1321735.1"/>
    </source>
</evidence>
<dbReference type="FunFam" id="3.30.565.10:FF:000010">
    <property type="entry name" value="Sensor histidine kinase RcsC"/>
    <property type="match status" value="1"/>
</dbReference>
<dbReference type="Pfam" id="PF02518">
    <property type="entry name" value="HATPase_c"/>
    <property type="match status" value="2"/>
</dbReference>
<comment type="caution">
    <text evidence="8">The sequence shown here is derived from an EMBL/GenBank/DDBJ whole genome shotgun (WGS) entry which is preliminary data.</text>
</comment>
<sequence length="1559" mass="173998">MPPWLEPLRRAGPWFVALVGLLLPPAPLHAQNKNLEFTRLGAEQGLAGTDIQVIFQDRKGFLWFAHEAGLSRYDGYTFLNLTVPHDPATPRALRRVSTVVEDGDGFFWVGTRSGYLLRFDPARRRFEKVPIEGGESGFSLGSEVTALLFSGDGTLLIASQKHGLWHRRPAKGGLGTVTPLALPLGGAQIRDMVEDLQGVLWLAAGQGLIAYDSFTDELTRYRHEPNNPFSLADNDLSDLLLDSRGLIWCANVHGGVDRLDPLDGRFSRFVVLGDPGDALSEPAQTGRVTAAPVGTLFEDRSETLWFGVGESGLFRFVPETQTFFNYRHRDDQITSMAGNQVRAIFEDRAGVMWIGDAAAGVSKFNRRLQYFEHYVHDPSDRSSLPDSNVLSILVDANRRMWVGTVRGLAVGASDAMMETFYTYDPNDDRSLANNLVRALLEDRNGRIWVGTEGGGLNLFQPKTETFRRFPVAPDRGTSFHDISSLFQDDKGYIWIALRGGPERGINRLNTQTLRFRQFAHDPAVPNSFPPAEATVFFQDRDRRLWIGTDGAGLVLAQVGGRFLNFRADKNDAHSLSHNRVTALAQTRDGDLWVGTAVGLDRWDPATSRVIPTPDISREFGRTPVYAVREDSDGILWISTGRGLVQLVTVSRELRFYDTASGLQVTRFNQGASFSDFGGRLFFGGLNGMVSFDPQDVLPNAHIPPLVFTAFKKYYRDVKSETDIAYTDHIELSYDDRVVTLEVAALDLTRPEKNRYRYMLEGFDRTWIELGEKREITLTNLDPGRYKLHVQGSNNDMVWNEEGVTLGVRMQPVPWFSPPALFGYALLIAAFFMAIWRIQAEKLRWERKLNQQLREVDRLKDGFLAGTSHELRTPINGMVGIAQSLIEGAAGRLPDPAVHNLKMIVTSGVRLSNLVNDILDLSQLKSREIELRTKSLDVFTQVEMVLGIVKPLVAEKALQLENRIGRNLPPVEADEARLQQILFNLVGNAVKFTESGRVTLDAEQRDQMIWVTVADTGLGIAPEHLDNIFESFQRVDLSDTRRESGTGLGLSITRRLVELHGGVIQVDSDLGLGSRFSFSLPRGEGEVGESSLFEPMVQRISNLSDKTGEDSVCPGPSEDTGSWPQVVSRRDRRGYRILVVDDEAVNRQVLLNYLSLDNYALDEAESGEAALAKLTRDGPFDMVLLDVMMPEMNGFEVCRRIRKDFAPETLPVVLLTAKNQVGDLVEGFAAGANDYLVKPVSRSELVPRIRLHLHLLAVTRKLDETNQDLESRVHRRSRDLLEMAHQAGMAEIAANVLHHVGNNLNTLKTAGELSARALDDQRPLEMLRKLNQICAEHDDDWETFAVEDERVRRLPEYLDAICDRMDQQFQTLCRENESMRVQVERLQQVLAAQRQYVQGQVLWEPLSLDAFIADALELQRSYFDGEQVRVIRKGSAEGLVRVQRAKLVQVVISLCRNACEAMEGMPRADKWLELELGNDGGSVYFSLRDNGSGIDADHVDKVFFDGFTTKEGAFGLSLHHSANALMDMGGKISAVSEGPGKGALFRVDLPRLAESSQNAG</sequence>
<dbReference type="Gene3D" id="2.130.10.10">
    <property type="entry name" value="YVTN repeat-like/Quinoprotein amine dehydrogenase"/>
    <property type="match status" value="3"/>
</dbReference>
<comment type="catalytic activity">
    <reaction evidence="1">
        <text>ATP + protein L-histidine = ADP + protein N-phospho-L-histidine.</text>
        <dbReference type="EC" id="2.7.13.3"/>
    </reaction>
</comment>
<dbReference type="InterPro" id="IPR011006">
    <property type="entry name" value="CheY-like_superfamily"/>
</dbReference>
<evidence type="ECO:0000259" key="7">
    <source>
        <dbReference type="PROSITE" id="PS50110"/>
    </source>
</evidence>
<dbReference type="SUPFAM" id="SSF63829">
    <property type="entry name" value="Calcium-dependent phosphotriesterase"/>
    <property type="match status" value="2"/>
</dbReference>
<dbReference type="InterPro" id="IPR005467">
    <property type="entry name" value="His_kinase_dom"/>
</dbReference>
<dbReference type="Pfam" id="PF00072">
    <property type="entry name" value="Response_reg"/>
    <property type="match status" value="1"/>
</dbReference>
<evidence type="ECO:0000259" key="6">
    <source>
        <dbReference type="PROSITE" id="PS50109"/>
    </source>
</evidence>
<dbReference type="InterPro" id="IPR015943">
    <property type="entry name" value="WD40/YVTN_repeat-like_dom_sf"/>
</dbReference>
<dbReference type="Proteomes" id="UP000664417">
    <property type="component" value="Unassembled WGS sequence"/>
</dbReference>
<feature type="region of interest" description="Disordered" evidence="5">
    <location>
        <begin position="1104"/>
        <end position="1123"/>
    </location>
</feature>
<dbReference type="Gene3D" id="2.60.40.10">
    <property type="entry name" value="Immunoglobulins"/>
    <property type="match status" value="1"/>
</dbReference>
<dbReference type="InterPro" id="IPR011123">
    <property type="entry name" value="Y_Y_Y"/>
</dbReference>